<reference evidence="1" key="1">
    <citation type="journal article" date="2020" name="Nature">
        <title>Giant virus diversity and host interactions through global metagenomics.</title>
        <authorList>
            <person name="Schulz F."/>
            <person name="Roux S."/>
            <person name="Paez-Espino D."/>
            <person name="Jungbluth S."/>
            <person name="Walsh D.A."/>
            <person name="Denef V.J."/>
            <person name="McMahon K.D."/>
            <person name="Konstantinidis K.T."/>
            <person name="Eloe-Fadrosh E.A."/>
            <person name="Kyrpides N.C."/>
            <person name="Woyke T."/>
        </authorList>
    </citation>
    <scope>NUCLEOTIDE SEQUENCE</scope>
    <source>
        <strain evidence="1">GVMAG-M-3300027892-73</strain>
    </source>
</reference>
<dbReference type="EMBL" id="MN740523">
    <property type="protein sequence ID" value="QHU31084.1"/>
    <property type="molecule type" value="Genomic_DNA"/>
</dbReference>
<dbReference type="AlphaFoldDB" id="A0A6C0LND3"/>
<protein>
    <submittedName>
        <fullName evidence="1">Uncharacterized protein</fullName>
    </submittedName>
</protein>
<accession>A0A6C0LND3</accession>
<organism evidence="1">
    <name type="scientific">viral metagenome</name>
    <dbReference type="NCBI Taxonomy" id="1070528"/>
    <lineage>
        <taxon>unclassified sequences</taxon>
        <taxon>metagenomes</taxon>
        <taxon>organismal metagenomes</taxon>
    </lineage>
</organism>
<proteinExistence type="predicted"/>
<name>A0A6C0LND3_9ZZZZ</name>
<sequence>MSKFQYGRNILGKKFANTTREHNGVNEKNGRISV</sequence>
<evidence type="ECO:0000313" key="1">
    <source>
        <dbReference type="EMBL" id="QHU31084.1"/>
    </source>
</evidence>